<proteinExistence type="inferred from homology"/>
<dbReference type="OrthoDB" id="3928853at2759"/>
<evidence type="ECO:0000256" key="6">
    <source>
        <dbReference type="SAM" id="MobiDB-lite"/>
    </source>
</evidence>
<feature type="compositionally biased region" description="Acidic residues" evidence="6">
    <location>
        <begin position="452"/>
        <end position="462"/>
    </location>
</feature>
<keyword evidence="2 7" id="KW-0812">Transmembrane</keyword>
<evidence type="ECO:0000256" key="2">
    <source>
        <dbReference type="ARBA" id="ARBA00022692"/>
    </source>
</evidence>
<name>A0A1S8B2I7_9PEZI</name>
<feature type="transmembrane region" description="Helical" evidence="7">
    <location>
        <begin position="28"/>
        <end position="48"/>
    </location>
</feature>
<dbReference type="PANTHER" id="PTHR33048:SF129">
    <property type="entry name" value="INTEGRAL MEMBRANE PROTEIN-RELATED"/>
    <property type="match status" value="1"/>
</dbReference>
<feature type="compositionally biased region" description="Basic residues" evidence="6">
    <location>
        <begin position="323"/>
        <end position="334"/>
    </location>
</feature>
<evidence type="ECO:0000256" key="4">
    <source>
        <dbReference type="ARBA" id="ARBA00023136"/>
    </source>
</evidence>
<keyword evidence="4 7" id="KW-0472">Membrane</keyword>
<evidence type="ECO:0000256" key="5">
    <source>
        <dbReference type="ARBA" id="ARBA00038359"/>
    </source>
</evidence>
<feature type="transmembrane region" description="Helical" evidence="7">
    <location>
        <begin position="69"/>
        <end position="94"/>
    </location>
</feature>
<dbReference type="PANTHER" id="PTHR33048">
    <property type="entry name" value="PTH11-LIKE INTEGRAL MEMBRANE PROTEIN (AFU_ORTHOLOGUE AFUA_5G11245)"/>
    <property type="match status" value="1"/>
</dbReference>
<reference evidence="9 10" key="1">
    <citation type="submission" date="2017-01" db="EMBL/GenBank/DDBJ databases">
        <title>Draft genome sequence of Diplodia seriata F98.1, a fungal species involved in grapevine trunk diseases.</title>
        <authorList>
            <person name="Robert-Siegwald G."/>
            <person name="Vallet J."/>
            <person name="Abou-Mansour E."/>
            <person name="Xu J."/>
            <person name="Rey P."/>
            <person name="Bertsch C."/>
            <person name="Rego C."/>
            <person name="Larignon P."/>
            <person name="Fontaine F."/>
            <person name="Lebrun M.-H."/>
        </authorList>
    </citation>
    <scope>NUCLEOTIDE SEQUENCE [LARGE SCALE GENOMIC DNA]</scope>
    <source>
        <strain evidence="9 10">F98.1</strain>
    </source>
</reference>
<accession>A0A1S8B2I7</accession>
<evidence type="ECO:0000259" key="8">
    <source>
        <dbReference type="Pfam" id="PF20684"/>
    </source>
</evidence>
<dbReference type="EMBL" id="MSZU01000114">
    <property type="protein sequence ID" value="OMP81782.1"/>
    <property type="molecule type" value="Genomic_DNA"/>
</dbReference>
<comment type="similarity">
    <text evidence="5">Belongs to the SAT4 family.</text>
</comment>
<dbReference type="Pfam" id="PF20684">
    <property type="entry name" value="Fung_rhodopsin"/>
    <property type="match status" value="1"/>
</dbReference>
<dbReference type="STRING" id="420778.A0A1S8B2I7"/>
<feature type="transmembrane region" description="Helical" evidence="7">
    <location>
        <begin position="218"/>
        <end position="239"/>
    </location>
</feature>
<feature type="region of interest" description="Disordered" evidence="6">
    <location>
        <begin position="432"/>
        <end position="471"/>
    </location>
</feature>
<evidence type="ECO:0000256" key="7">
    <source>
        <dbReference type="SAM" id="Phobius"/>
    </source>
</evidence>
<protein>
    <recommendedName>
        <fullName evidence="8">Rhodopsin domain-containing protein</fullName>
    </recommendedName>
</protein>
<organism evidence="9 10">
    <name type="scientific">Diplodia seriata</name>
    <dbReference type="NCBI Taxonomy" id="420778"/>
    <lineage>
        <taxon>Eukaryota</taxon>
        <taxon>Fungi</taxon>
        <taxon>Dikarya</taxon>
        <taxon>Ascomycota</taxon>
        <taxon>Pezizomycotina</taxon>
        <taxon>Dothideomycetes</taxon>
        <taxon>Dothideomycetes incertae sedis</taxon>
        <taxon>Botryosphaeriales</taxon>
        <taxon>Botryosphaeriaceae</taxon>
        <taxon>Diplodia</taxon>
    </lineage>
</organism>
<evidence type="ECO:0000313" key="9">
    <source>
        <dbReference type="EMBL" id="OMP81782.1"/>
    </source>
</evidence>
<gene>
    <name evidence="9" type="ORF">BK809_0006090</name>
</gene>
<keyword evidence="3 7" id="KW-1133">Transmembrane helix</keyword>
<comment type="subcellular location">
    <subcellularLocation>
        <location evidence="1">Membrane</location>
        <topology evidence="1">Multi-pass membrane protein</topology>
    </subcellularLocation>
</comment>
<dbReference type="GO" id="GO:0016020">
    <property type="term" value="C:membrane"/>
    <property type="evidence" value="ECO:0007669"/>
    <property type="project" value="UniProtKB-SubCell"/>
</dbReference>
<sequence length="471" mass="50010">MSTLASYLGPELASQLPPANHLNPETHVTTMLGVEISLTILMVIFVSMRFYSRLFINGLFGLDDATMGLAAATAVGHTLVTCAGTAHGIGFHLWDVHPDSIPAGFKYTFTSILLFHPVSALTKMSVCLGYLRLFPGTGNLVFCWAAIAYSAMWGVASFFAVLFMCTPINLFWNQPFSIQRDCVDVLTLLVATAALNSLGDLLVYLWPIKFLFKLQMPLAHRLGLILLFSFGCVVFAASICRIVSLPPAMTSVDVLYNSSTLLLIASIEENVGIICGCLPCVKGTLAHFWPRIFRSTDHRSYSPDNTPNSIGGGGGRHNNSSSRRNRRDHYHHTGPGRVTGYGDHSHNHSATVVSVGGGGCGTTVTTSSGGSKGRKGSCAATEELELELGGWGVYGDERRLVGSRGAPADEESGIVMTQEVVVERSASVRGGGYAGRMGGYAGSSVGDLSTVGDEDDGGDGDDVEKGGGRSV</sequence>
<feature type="transmembrane region" description="Helical" evidence="7">
    <location>
        <begin position="141"/>
        <end position="165"/>
    </location>
</feature>
<evidence type="ECO:0000256" key="3">
    <source>
        <dbReference type="ARBA" id="ARBA00022989"/>
    </source>
</evidence>
<feature type="region of interest" description="Disordered" evidence="6">
    <location>
        <begin position="299"/>
        <end position="347"/>
    </location>
</feature>
<evidence type="ECO:0000256" key="1">
    <source>
        <dbReference type="ARBA" id="ARBA00004141"/>
    </source>
</evidence>
<feature type="compositionally biased region" description="Gly residues" evidence="6">
    <location>
        <begin position="432"/>
        <end position="441"/>
    </location>
</feature>
<dbReference type="InterPro" id="IPR049326">
    <property type="entry name" value="Rhodopsin_dom_fungi"/>
</dbReference>
<comment type="caution">
    <text evidence="9">The sequence shown here is derived from an EMBL/GenBank/DDBJ whole genome shotgun (WGS) entry which is preliminary data.</text>
</comment>
<dbReference type="Proteomes" id="UP000190776">
    <property type="component" value="Unassembled WGS sequence"/>
</dbReference>
<dbReference type="InterPro" id="IPR052337">
    <property type="entry name" value="SAT4-like"/>
</dbReference>
<evidence type="ECO:0000313" key="10">
    <source>
        <dbReference type="Proteomes" id="UP000190776"/>
    </source>
</evidence>
<feature type="domain" description="Rhodopsin" evidence="8">
    <location>
        <begin position="48"/>
        <end position="285"/>
    </location>
</feature>
<feature type="transmembrane region" description="Helical" evidence="7">
    <location>
        <begin position="185"/>
        <end position="206"/>
    </location>
</feature>
<feature type="transmembrane region" description="Helical" evidence="7">
    <location>
        <begin position="114"/>
        <end position="134"/>
    </location>
</feature>
<dbReference type="AlphaFoldDB" id="A0A1S8B2I7"/>